<dbReference type="PANTHER" id="PTHR11439">
    <property type="entry name" value="GAG-POL-RELATED RETROTRANSPOSON"/>
    <property type="match status" value="1"/>
</dbReference>
<protein>
    <submittedName>
        <fullName evidence="3">Ribonuclease H-like domain-containing protein</fullName>
    </submittedName>
</protein>
<evidence type="ECO:0000259" key="2">
    <source>
        <dbReference type="Pfam" id="PF13976"/>
    </source>
</evidence>
<dbReference type="Pfam" id="PF07727">
    <property type="entry name" value="RVT_2"/>
    <property type="match status" value="1"/>
</dbReference>
<feature type="domain" description="GAG-pre-integrase" evidence="2">
    <location>
        <begin position="71"/>
        <end position="138"/>
    </location>
</feature>
<dbReference type="AlphaFoldDB" id="A0A699I977"/>
<evidence type="ECO:0000313" key="3">
    <source>
        <dbReference type="EMBL" id="GEZ29683.1"/>
    </source>
</evidence>
<dbReference type="EMBL" id="BKCJ010262354">
    <property type="protein sequence ID" value="GEZ29683.1"/>
    <property type="molecule type" value="Genomic_DNA"/>
</dbReference>
<reference evidence="3" key="1">
    <citation type="journal article" date="2019" name="Sci. Rep.">
        <title>Draft genome of Tanacetum cinerariifolium, the natural source of mosquito coil.</title>
        <authorList>
            <person name="Yamashiro T."/>
            <person name="Shiraishi A."/>
            <person name="Satake H."/>
            <person name="Nakayama K."/>
        </authorList>
    </citation>
    <scope>NUCLEOTIDE SEQUENCE</scope>
</reference>
<evidence type="ECO:0000259" key="1">
    <source>
        <dbReference type="Pfam" id="PF07727"/>
    </source>
</evidence>
<dbReference type="InterPro" id="IPR025724">
    <property type="entry name" value="GAG-pre-integrase_dom"/>
</dbReference>
<name>A0A699I977_TANCI</name>
<dbReference type="PANTHER" id="PTHR11439:SF511">
    <property type="match status" value="1"/>
</dbReference>
<dbReference type="Pfam" id="PF13976">
    <property type="entry name" value="gag_pre-integrs"/>
    <property type="match status" value="1"/>
</dbReference>
<dbReference type="InterPro" id="IPR013103">
    <property type="entry name" value="RVT_2"/>
</dbReference>
<feature type="domain" description="Reverse transcriptase Ty1/copia-type" evidence="1">
    <location>
        <begin position="166"/>
        <end position="266"/>
    </location>
</feature>
<comment type="caution">
    <text evidence="3">The sequence shown here is derived from an EMBL/GenBank/DDBJ whole genome shotgun (WGS) entry which is preliminary data.</text>
</comment>
<proteinExistence type="predicted"/>
<gene>
    <name evidence="3" type="ORF">Tci_501656</name>
</gene>
<dbReference type="CDD" id="cd09272">
    <property type="entry name" value="RNase_HI_RT_Ty1"/>
    <property type="match status" value="1"/>
</dbReference>
<accession>A0A699I977</accession>
<organism evidence="3">
    <name type="scientific">Tanacetum cinerariifolium</name>
    <name type="common">Dalmatian daisy</name>
    <name type="synonym">Chrysanthemum cinerariifolium</name>
    <dbReference type="NCBI Taxonomy" id="118510"/>
    <lineage>
        <taxon>Eukaryota</taxon>
        <taxon>Viridiplantae</taxon>
        <taxon>Streptophyta</taxon>
        <taxon>Embryophyta</taxon>
        <taxon>Tracheophyta</taxon>
        <taxon>Spermatophyta</taxon>
        <taxon>Magnoliopsida</taxon>
        <taxon>eudicotyledons</taxon>
        <taxon>Gunneridae</taxon>
        <taxon>Pentapetalae</taxon>
        <taxon>asterids</taxon>
        <taxon>campanulids</taxon>
        <taxon>Asterales</taxon>
        <taxon>Asteraceae</taxon>
        <taxon>Asteroideae</taxon>
        <taxon>Anthemideae</taxon>
        <taxon>Anthemidinae</taxon>
        <taxon>Tanacetum</taxon>
    </lineage>
</organism>
<sequence>MTNSTKDMVDLIDVSNLNLVVGHPHKILSKIIYVGNFRLNNDEILFNVLVVHEYTDLRNGRVLRFGSEIGGLYLFDKEYNKSDVSNNSKFFACNVSKEVWHCNLGHPANQVLKLLKGSLNLTNIDHNGPYEVCHKAKQTSDSFLMSENKSTVFGQLIHLVFWVLIKKPIGIKWVFRIKYKSTGEVKRFKARLVVKGFNQREGLEYEETFIPIVKMDISYVVHCLSQHMHASLKSHFDIGLRVLRYVKPAPGSGIDFAKNKSEKSKKRATLSKSSAEAEYRVMTSTTCIQIAVNPVMHEKIKHFDINVHLVREKVGSSLIITEKVDSKNQTAGILNKALGSAQHTTLTKKLGMVNLFVS</sequence>